<reference evidence="2" key="1">
    <citation type="submission" date="2022-11" db="UniProtKB">
        <authorList>
            <consortium name="WormBaseParasite"/>
        </authorList>
    </citation>
    <scope>IDENTIFICATION</scope>
</reference>
<dbReference type="Proteomes" id="UP000887579">
    <property type="component" value="Unplaced"/>
</dbReference>
<organism evidence="1 2">
    <name type="scientific">Panagrolaimus sp. ES5</name>
    <dbReference type="NCBI Taxonomy" id="591445"/>
    <lineage>
        <taxon>Eukaryota</taxon>
        <taxon>Metazoa</taxon>
        <taxon>Ecdysozoa</taxon>
        <taxon>Nematoda</taxon>
        <taxon>Chromadorea</taxon>
        <taxon>Rhabditida</taxon>
        <taxon>Tylenchina</taxon>
        <taxon>Panagrolaimomorpha</taxon>
        <taxon>Panagrolaimoidea</taxon>
        <taxon>Panagrolaimidae</taxon>
        <taxon>Panagrolaimus</taxon>
    </lineage>
</organism>
<evidence type="ECO:0000313" key="2">
    <source>
        <dbReference type="WBParaSite" id="ES5_v2.g23846.t1"/>
    </source>
</evidence>
<accession>A0AC34G2Y5</accession>
<name>A0AC34G2Y5_9BILA</name>
<proteinExistence type="predicted"/>
<sequence>MNVNRKLKDTEIEDEWVPFVQNPTDFVDLNKPSDNVDEVIIVSDNDSEVEIIEPKDIKKNDATTVTQKINDDKKITVTNKDDNIFDISFSCLNDPIKNMGINDSIEFANDIPMKIEKADSVLSIEDRKDLSENTQQKMEVDVIEKIEQKDSSNLMTNEEEVKVKKDATETFAEFCKRKKIKKDAKAKTKYNLAIKTAEQKIKENERLKECMKKKRSMESSQERHERLQKKAESMQKHRENESKEEKEERLQKDAVSKQVKHENENEKEKQESCCQQGKVKMETGVEEYPELLKNLMTKTHPNN</sequence>
<evidence type="ECO:0000313" key="1">
    <source>
        <dbReference type="Proteomes" id="UP000887579"/>
    </source>
</evidence>
<protein>
    <submittedName>
        <fullName evidence="2">Uncharacterized protein</fullName>
    </submittedName>
</protein>
<dbReference type="WBParaSite" id="ES5_v2.g23846.t1">
    <property type="protein sequence ID" value="ES5_v2.g23846.t1"/>
    <property type="gene ID" value="ES5_v2.g23846"/>
</dbReference>